<feature type="compositionally biased region" description="Low complexity" evidence="1">
    <location>
        <begin position="1"/>
        <end position="17"/>
    </location>
</feature>
<feature type="compositionally biased region" description="Polar residues" evidence="1">
    <location>
        <begin position="27"/>
        <end position="47"/>
    </location>
</feature>
<proteinExistence type="predicted"/>
<reference evidence="2 3" key="1">
    <citation type="journal article" date="2018" name="Evol. Lett.">
        <title>Horizontal gene cluster transfer increased hallucinogenic mushroom diversity.</title>
        <authorList>
            <person name="Reynolds H.T."/>
            <person name="Vijayakumar V."/>
            <person name="Gluck-Thaler E."/>
            <person name="Korotkin H.B."/>
            <person name="Matheny P.B."/>
            <person name="Slot J.C."/>
        </authorList>
    </citation>
    <scope>NUCLEOTIDE SEQUENCE [LARGE SCALE GENOMIC DNA]</scope>
    <source>
        <strain evidence="2 3">2629</strain>
    </source>
</reference>
<dbReference type="InParanoid" id="A0A409VWM4"/>
<feature type="compositionally biased region" description="Polar residues" evidence="1">
    <location>
        <begin position="92"/>
        <end position="104"/>
    </location>
</feature>
<feature type="region of interest" description="Disordered" evidence="1">
    <location>
        <begin position="304"/>
        <end position="371"/>
    </location>
</feature>
<gene>
    <name evidence="2" type="ORF">CVT24_000674</name>
</gene>
<comment type="caution">
    <text evidence="2">The sequence shown here is derived from an EMBL/GenBank/DDBJ whole genome shotgun (WGS) entry which is preliminary data.</text>
</comment>
<dbReference type="EMBL" id="NHTK01005945">
    <property type="protein sequence ID" value="PPQ70666.1"/>
    <property type="molecule type" value="Genomic_DNA"/>
</dbReference>
<feature type="compositionally biased region" description="Polar residues" evidence="1">
    <location>
        <begin position="325"/>
        <end position="334"/>
    </location>
</feature>
<dbReference type="AlphaFoldDB" id="A0A409VWM4"/>
<feature type="compositionally biased region" description="Low complexity" evidence="1">
    <location>
        <begin position="105"/>
        <end position="116"/>
    </location>
</feature>
<keyword evidence="3" id="KW-1185">Reference proteome</keyword>
<sequence>MGKFNFLKSSFSKGSSSTTPEPVYLTPGNNGPNDQLSAGTSRQSSSTHIHEFQSTITPPRNNNIDPTPINPPLIDGFLDSTYDPSALPPPLESNSASHLQLPVQSTSTNPSSAPAPVTLTWEAPADFAPAVISETASSNFDPSTLEEPDESPPSYEAARVPAQPVTYTFSNLGKSSSCGLLLPPAESPDTRPLYYIAVSNNFMWPTCLVTSLFKGSNADGDYVGGFTTILSVYPHERHTKTLSALQTVTIKSKEVLFDRIFELIKKKNDRYVYRWRGRQTSKALIWCSRAMDPDVTIATFLKLSSSKGSPPSSENIPPPAIPLDSTPQTNNPSEHSGLIARSSSNEPSPTHTHEFRSTVIPPSEIEDTPTAHNPVAISTLDEDHEVDPFAIPPTILESNPMPYLQPPAQLTSASLPLTSAPITLTWEPHTEFAPAAVISETASSSNFDRSMFNEPDGVPPSYEIARVPAQPVTYTFSNLGKTSNSGLLLPPVDSPDTRPLYYIAVSNKFMWPNCLVTSLFKGSSADGDYVGGFTTILSVYTGPPLAGREILTDLQTVTLKSKEMPTNQIFGVIKNKNARVLCFSMALEAERQSPDMGMSELALSGEFDH</sequence>
<feature type="compositionally biased region" description="Low complexity" evidence="1">
    <location>
        <begin position="55"/>
        <end position="67"/>
    </location>
</feature>
<evidence type="ECO:0000256" key="1">
    <source>
        <dbReference type="SAM" id="MobiDB-lite"/>
    </source>
</evidence>
<feature type="compositionally biased region" description="Polar residues" evidence="1">
    <location>
        <begin position="341"/>
        <end position="350"/>
    </location>
</feature>
<feature type="region of interest" description="Disordered" evidence="1">
    <location>
        <begin position="137"/>
        <end position="157"/>
    </location>
</feature>
<feature type="region of interest" description="Disordered" evidence="1">
    <location>
        <begin position="1"/>
        <end position="117"/>
    </location>
</feature>
<dbReference type="Proteomes" id="UP000284842">
    <property type="component" value="Unassembled WGS sequence"/>
</dbReference>
<dbReference type="OrthoDB" id="3174721at2759"/>
<protein>
    <submittedName>
        <fullName evidence="2">Uncharacterized protein</fullName>
    </submittedName>
</protein>
<evidence type="ECO:0000313" key="3">
    <source>
        <dbReference type="Proteomes" id="UP000284842"/>
    </source>
</evidence>
<feature type="compositionally biased region" description="Low complexity" evidence="1">
    <location>
        <begin position="304"/>
        <end position="313"/>
    </location>
</feature>
<name>A0A409VWM4_9AGAR</name>
<evidence type="ECO:0000313" key="2">
    <source>
        <dbReference type="EMBL" id="PPQ70666.1"/>
    </source>
</evidence>
<organism evidence="2 3">
    <name type="scientific">Panaeolus cyanescens</name>
    <dbReference type="NCBI Taxonomy" id="181874"/>
    <lineage>
        <taxon>Eukaryota</taxon>
        <taxon>Fungi</taxon>
        <taxon>Dikarya</taxon>
        <taxon>Basidiomycota</taxon>
        <taxon>Agaricomycotina</taxon>
        <taxon>Agaricomycetes</taxon>
        <taxon>Agaricomycetidae</taxon>
        <taxon>Agaricales</taxon>
        <taxon>Agaricineae</taxon>
        <taxon>Galeropsidaceae</taxon>
        <taxon>Panaeolus</taxon>
    </lineage>
</organism>
<accession>A0A409VWM4</accession>